<dbReference type="SUPFAM" id="SSF56784">
    <property type="entry name" value="HAD-like"/>
    <property type="match status" value="1"/>
</dbReference>
<keyword evidence="1" id="KW-0378">Hydrolase</keyword>
<dbReference type="OrthoDB" id="25155at2157"/>
<gene>
    <name evidence="1" type="ORF">GWK48_08975</name>
</gene>
<name>A0A6N0NUK4_9CREN</name>
<dbReference type="Proteomes" id="UP000509301">
    <property type="component" value="Chromosome"/>
</dbReference>
<dbReference type="PIRSF" id="PIRSF000915">
    <property type="entry name" value="PGP-type_phosphatase"/>
    <property type="match status" value="1"/>
</dbReference>
<dbReference type="KEGG" id="mten:GWK48_08975"/>
<dbReference type="PANTHER" id="PTHR19288:SF46">
    <property type="entry name" value="HALOACID DEHALOGENASE-LIKE HYDROLASE DOMAIN-CONTAINING PROTEIN 2"/>
    <property type="match status" value="1"/>
</dbReference>
<dbReference type="PANTHER" id="PTHR19288">
    <property type="entry name" value="4-NITROPHENYLPHOSPHATASE-RELATED"/>
    <property type="match status" value="1"/>
</dbReference>
<keyword evidence="2" id="KW-1185">Reference proteome</keyword>
<dbReference type="GO" id="GO:0016791">
    <property type="term" value="F:phosphatase activity"/>
    <property type="evidence" value="ECO:0007669"/>
    <property type="project" value="TreeGrafter"/>
</dbReference>
<dbReference type="Pfam" id="PF13344">
    <property type="entry name" value="Hydrolase_6"/>
    <property type="match status" value="1"/>
</dbReference>
<dbReference type="RefSeq" id="WP_174631521.1">
    <property type="nucleotide sequence ID" value="NZ_CP049074.1"/>
</dbReference>
<dbReference type="Gene3D" id="3.40.50.1000">
    <property type="entry name" value="HAD superfamily/HAD-like"/>
    <property type="match status" value="2"/>
</dbReference>
<dbReference type="GO" id="GO:0005737">
    <property type="term" value="C:cytoplasm"/>
    <property type="evidence" value="ECO:0007669"/>
    <property type="project" value="TreeGrafter"/>
</dbReference>
<accession>A0A6N0NUK4</accession>
<sequence>MMEDYDLIISDVDGVLLREGEPIWQNIEALKKLINDGKRVILVTNNSGFSRVLLSRQLNYLGLPVRPQDIVTSGLAAVLYMKRTWDIRKVFTIGEEGLVEEIRNGGYEVMTSSEAEEGTPDAVVVGLDRLVTYDKLSIGMRCISKGAKFVATNMDRLWPSRDGLRLGAGALVNAISYSLRREPDFVAGKPNIWIIQVAMDLAKLKDLSKVLVIGDQLEIDVKMGNEMGADTILVLTGISKVEDIEKTGVKPKFIFRDLSEIES</sequence>
<dbReference type="GeneID" id="55642073"/>
<dbReference type="AlphaFoldDB" id="A0A6N0NUK4"/>
<dbReference type="NCBIfam" id="TIGR01460">
    <property type="entry name" value="HAD-SF-IIA"/>
    <property type="match status" value="1"/>
</dbReference>
<evidence type="ECO:0000313" key="2">
    <source>
        <dbReference type="Proteomes" id="UP000509301"/>
    </source>
</evidence>
<organism evidence="1 2">
    <name type="scientific">Metallosphaera tengchongensis</name>
    <dbReference type="NCBI Taxonomy" id="1532350"/>
    <lineage>
        <taxon>Archaea</taxon>
        <taxon>Thermoproteota</taxon>
        <taxon>Thermoprotei</taxon>
        <taxon>Sulfolobales</taxon>
        <taxon>Sulfolobaceae</taxon>
        <taxon>Metallosphaera</taxon>
    </lineage>
</organism>
<evidence type="ECO:0000313" key="1">
    <source>
        <dbReference type="EMBL" id="QKR00486.1"/>
    </source>
</evidence>
<dbReference type="Pfam" id="PF13242">
    <property type="entry name" value="Hydrolase_like"/>
    <property type="match status" value="1"/>
</dbReference>
<dbReference type="InterPro" id="IPR036412">
    <property type="entry name" value="HAD-like_sf"/>
</dbReference>
<reference evidence="1 2" key="1">
    <citation type="submission" date="2020-02" db="EMBL/GenBank/DDBJ databases">
        <title>Comparative genome analysis reveals the metabolism and evolution of the thermophilic archaeal genus Metallosphaera.</title>
        <authorList>
            <person name="Jiang C."/>
        </authorList>
    </citation>
    <scope>NUCLEOTIDE SEQUENCE [LARGE SCALE GENOMIC DNA]</scope>
    <source>
        <strain evidence="1 2">Ric-A</strain>
    </source>
</reference>
<dbReference type="InterPro" id="IPR023214">
    <property type="entry name" value="HAD_sf"/>
</dbReference>
<proteinExistence type="predicted"/>
<dbReference type="InterPro" id="IPR006357">
    <property type="entry name" value="HAD-SF_hydro_IIA"/>
</dbReference>
<protein>
    <submittedName>
        <fullName evidence="1">HAD-IIA family hydrolase</fullName>
    </submittedName>
</protein>
<dbReference type="EMBL" id="CP049074">
    <property type="protein sequence ID" value="QKR00486.1"/>
    <property type="molecule type" value="Genomic_DNA"/>
</dbReference>